<feature type="compositionally biased region" description="Low complexity" evidence="2">
    <location>
        <begin position="326"/>
        <end position="343"/>
    </location>
</feature>
<dbReference type="InterPro" id="IPR000008">
    <property type="entry name" value="C2_dom"/>
</dbReference>
<organism evidence="5 6">
    <name type="scientific">Felis catus</name>
    <name type="common">Cat</name>
    <name type="synonym">Felis silvestris catus</name>
    <dbReference type="NCBI Taxonomy" id="9685"/>
    <lineage>
        <taxon>Eukaryota</taxon>
        <taxon>Metazoa</taxon>
        <taxon>Chordata</taxon>
        <taxon>Craniata</taxon>
        <taxon>Vertebrata</taxon>
        <taxon>Euteleostomi</taxon>
        <taxon>Mammalia</taxon>
        <taxon>Eutheria</taxon>
        <taxon>Laurasiatheria</taxon>
        <taxon>Carnivora</taxon>
        <taxon>Feliformia</taxon>
        <taxon>Felidae</taxon>
        <taxon>Felinae</taxon>
        <taxon>Felis</taxon>
    </lineage>
</organism>
<dbReference type="Proteomes" id="UP000823872">
    <property type="component" value="Chromosome A2"/>
</dbReference>
<gene>
    <name evidence="5" type="primary">SYDE1</name>
</gene>
<proteinExistence type="predicted"/>
<dbReference type="SMART" id="SM00324">
    <property type="entry name" value="RhoGAP"/>
    <property type="match status" value="1"/>
</dbReference>
<feature type="compositionally biased region" description="Basic and acidic residues" evidence="2">
    <location>
        <begin position="57"/>
        <end position="72"/>
    </location>
</feature>
<reference evidence="5 6" key="1">
    <citation type="submission" date="2021-02" db="EMBL/GenBank/DDBJ databases">
        <title>Safari Cat Assemblies.</title>
        <authorList>
            <person name="Bredemeyer K.R."/>
            <person name="Murphy W.J."/>
        </authorList>
    </citation>
    <scope>NUCLEOTIDE SEQUENCE [LARGE SCALE GENOMIC DNA]</scope>
</reference>
<protein>
    <submittedName>
        <fullName evidence="5">Synapse defective Rho GTPase homolog 1</fullName>
    </submittedName>
</protein>
<evidence type="ECO:0000256" key="1">
    <source>
        <dbReference type="ARBA" id="ARBA00022468"/>
    </source>
</evidence>
<keyword evidence="6" id="KW-1185">Reference proteome</keyword>
<dbReference type="PANTHER" id="PTHR46150:SF2">
    <property type="entry name" value="RHO GTPASE-ACTIVATING PROTEIN SYDE1"/>
    <property type="match status" value="1"/>
</dbReference>
<evidence type="ECO:0000313" key="6">
    <source>
        <dbReference type="Proteomes" id="UP000823872"/>
    </source>
</evidence>
<dbReference type="InterPro" id="IPR008936">
    <property type="entry name" value="Rho_GTPase_activation_prot"/>
</dbReference>
<dbReference type="Gene3D" id="1.10.555.10">
    <property type="entry name" value="Rho GTPase activation protein"/>
    <property type="match status" value="1"/>
</dbReference>
<evidence type="ECO:0000256" key="2">
    <source>
        <dbReference type="SAM" id="MobiDB-lite"/>
    </source>
</evidence>
<keyword evidence="1" id="KW-0343">GTPase activation</keyword>
<dbReference type="GeneTree" id="ENSGT01030000234635"/>
<dbReference type="SUPFAM" id="SSF48350">
    <property type="entry name" value="GTPase activation domain, GAP"/>
    <property type="match status" value="1"/>
</dbReference>
<sequence>MPPWRGALTYPPPFHRRPLRLRDGKQFAQSHPVRRDRSRAPCQGWEVELRMQGPGLEKPHWTPEAEGQRDRIPSGTPGTKRGWAVSWQPVRLLACARPFQTNKWSECQSRVHPGPGPCWGKSSSLGLHWGQQAVAGCHSPCSLPGRPAQRPEPSPPEPEPHAPEKSQAGAEGPPSPEASRSPARGAYLQSLEPSSRRWVLGGAKPPEEAALGPRAPGSGEPAGEIWYNPIPEEDSRPLAPEPPGPQPGSAEPEGPASQGAAPASPPAKASRTKSPGPARRLSMKMKKLPDLRRRLSLRGTRAGRERERAAPEGSVISRYHLDSSVGAPGRAAGAGATRGPRAGYLSDGDSPERPAGPPSPTAFRPYEAGPPARAPPAALWGRLSLHLYGLGGLRPAPGATPRDLCCLLQVDGVARARTGPLRGGPDFLRLDHTFHLELEAARLLRALVLAWDPGVRRHRPCAQGTVLLPTVFRGCQAQQLAVRLEPQGLLYAKLTLSEQQEAPGTAEPRVFGLPLPLLVEREQPPGQVPLIIQKCVGQIERRGLRVVGLYRLCGSAAVKKELRDAFERDSAAVCLSEDLYPDINVITGILKDYLRELPTPLITQPLYQVVLEAMARGPPSRAPSSTEGTRGLLNCLPDVERATLTLLLDHLRLVSSFHAHNRMTPQNLAVCFGPVLLPARQSPARPRIRSSGPGPTNAVDFKRHIEVLHYLLQAWPDPRRPPEPPDVAPYVRPKRQPSLHLPLASPEVVTRPRGRGGPESPPSNRYAGDWSVCGRDFLPCGRDFLSGPDYEHVTGSCSEDEDEDAGEPAGAADFDDDFEAPFNPHLNLKDFDALILDLERELSKQINGKPRDCLKPGNGDSRAWPFPSPILPPHP</sequence>
<feature type="compositionally biased region" description="Pro residues" evidence="2">
    <location>
        <begin position="866"/>
        <end position="875"/>
    </location>
</feature>
<reference evidence="5" key="3">
    <citation type="submission" date="2025-09" db="UniProtKB">
        <authorList>
            <consortium name="Ensembl"/>
        </authorList>
    </citation>
    <scope>IDENTIFICATION</scope>
    <source>
        <strain evidence="5">breed Abyssinian</strain>
    </source>
</reference>
<dbReference type="PANTHER" id="PTHR46150">
    <property type="entry name" value="RHO GTPASE-ACTIVATING PROTEIN 100F"/>
    <property type="match status" value="1"/>
</dbReference>
<feature type="domain" description="Rho-GAP" evidence="4">
    <location>
        <begin position="513"/>
        <end position="719"/>
    </location>
</feature>
<name>A0ABI7ZWT6_FELCA</name>
<dbReference type="Pfam" id="PF25336">
    <property type="entry name" value="C2_SYDE"/>
    <property type="match status" value="1"/>
</dbReference>
<feature type="region of interest" description="Disordered" evidence="2">
    <location>
        <begin position="140"/>
        <end position="370"/>
    </location>
</feature>
<feature type="region of interest" description="Disordered" evidence="2">
    <location>
        <begin position="715"/>
        <end position="768"/>
    </location>
</feature>
<dbReference type="InterPro" id="IPR057459">
    <property type="entry name" value="SYDE1/2_C2"/>
</dbReference>
<feature type="region of interest" description="Disordered" evidence="2">
    <location>
        <begin position="51"/>
        <end position="82"/>
    </location>
</feature>
<dbReference type="Ensembl" id="ENSFCTT00005072645.1">
    <property type="protein sequence ID" value="ENSFCTP00005051420.1"/>
    <property type="gene ID" value="ENSFCTG00005025637.1"/>
</dbReference>
<dbReference type="PROSITE" id="PS50004">
    <property type="entry name" value="C2"/>
    <property type="match status" value="1"/>
</dbReference>
<evidence type="ECO:0000259" key="4">
    <source>
        <dbReference type="PROSITE" id="PS50238"/>
    </source>
</evidence>
<dbReference type="Pfam" id="PF00620">
    <property type="entry name" value="RhoGAP"/>
    <property type="match status" value="1"/>
</dbReference>
<reference evidence="5" key="2">
    <citation type="submission" date="2025-08" db="UniProtKB">
        <authorList>
            <consortium name="Ensembl"/>
        </authorList>
    </citation>
    <scope>IDENTIFICATION</scope>
    <source>
        <strain evidence="5">breed Abyssinian</strain>
    </source>
</reference>
<feature type="region of interest" description="Disordered" evidence="2">
    <location>
        <begin position="847"/>
        <end position="875"/>
    </location>
</feature>
<feature type="compositionally biased region" description="Low complexity" evidence="2">
    <location>
        <begin position="247"/>
        <end position="275"/>
    </location>
</feature>
<evidence type="ECO:0000313" key="5">
    <source>
        <dbReference type="Ensembl" id="ENSFCTP00005051420.1"/>
    </source>
</evidence>
<feature type="compositionally biased region" description="Low complexity" evidence="2">
    <location>
        <begin position="177"/>
        <end position="186"/>
    </location>
</feature>
<dbReference type="InterPro" id="IPR052118">
    <property type="entry name" value="Rho-GAP_regulator"/>
</dbReference>
<dbReference type="PROSITE" id="PS50238">
    <property type="entry name" value="RHOGAP"/>
    <property type="match status" value="1"/>
</dbReference>
<accession>A0ABI7ZWT6</accession>
<dbReference type="InterPro" id="IPR000198">
    <property type="entry name" value="RhoGAP_dom"/>
</dbReference>
<feature type="domain" description="C2" evidence="3">
    <location>
        <begin position="364"/>
        <end position="481"/>
    </location>
</feature>
<evidence type="ECO:0000259" key="3">
    <source>
        <dbReference type="PROSITE" id="PS50004"/>
    </source>
</evidence>